<evidence type="ECO:0000313" key="4">
    <source>
        <dbReference type="Proteomes" id="UP000618818"/>
    </source>
</evidence>
<evidence type="ECO:0000313" key="3">
    <source>
        <dbReference type="EMBL" id="MBD3926107.1"/>
    </source>
</evidence>
<reference evidence="3 4" key="1">
    <citation type="submission" date="2020-09" db="EMBL/GenBank/DDBJ databases">
        <title>novel species in genus Nocardioides.</title>
        <authorList>
            <person name="Zhang G."/>
        </authorList>
    </citation>
    <scope>NUCLEOTIDE SEQUENCE [LARGE SCALE GENOMIC DNA]</scope>
    <source>
        <strain evidence="3 4">KCTC 39551</strain>
    </source>
</reference>
<dbReference type="PROSITE" id="PS50165">
    <property type="entry name" value="UVRC"/>
    <property type="match status" value="1"/>
</dbReference>
<organism evidence="3 4">
    <name type="scientific">Nocardioides cavernae</name>
    <dbReference type="NCBI Taxonomy" id="1921566"/>
    <lineage>
        <taxon>Bacteria</taxon>
        <taxon>Bacillati</taxon>
        <taxon>Actinomycetota</taxon>
        <taxon>Actinomycetes</taxon>
        <taxon>Propionibacteriales</taxon>
        <taxon>Nocardioidaceae</taxon>
        <taxon>Nocardioides</taxon>
    </lineage>
</organism>
<gene>
    <name evidence="3" type="ORF">IEZ26_15895</name>
</gene>
<keyword evidence="4" id="KW-1185">Reference proteome</keyword>
<protein>
    <recommendedName>
        <fullName evidence="2">UvrC family homology region profile domain-containing protein</fullName>
    </recommendedName>
</protein>
<evidence type="ECO:0000256" key="1">
    <source>
        <dbReference type="SAM" id="MobiDB-lite"/>
    </source>
</evidence>
<dbReference type="Proteomes" id="UP000618818">
    <property type="component" value="Unassembled WGS sequence"/>
</dbReference>
<feature type="domain" description="UvrC family homology region profile" evidence="2">
    <location>
        <begin position="975"/>
        <end position="1019"/>
    </location>
</feature>
<dbReference type="EMBL" id="JACXYZ010000002">
    <property type="protein sequence ID" value="MBD3926107.1"/>
    <property type="molecule type" value="Genomic_DNA"/>
</dbReference>
<comment type="caution">
    <text evidence="3">The sequence shown here is derived from an EMBL/GenBank/DDBJ whole genome shotgun (WGS) entry which is preliminary data.</text>
</comment>
<proteinExistence type="predicted"/>
<name>A0ABR8NEV4_9ACTN</name>
<feature type="region of interest" description="Disordered" evidence="1">
    <location>
        <begin position="832"/>
        <end position="858"/>
    </location>
</feature>
<dbReference type="InterPro" id="IPR001162">
    <property type="entry name" value="UvrC_RNase_H_dom"/>
</dbReference>
<dbReference type="RefSeq" id="WP_191195945.1">
    <property type="nucleotide sequence ID" value="NZ_JACXYZ010000002.1"/>
</dbReference>
<evidence type="ECO:0000259" key="2">
    <source>
        <dbReference type="PROSITE" id="PS50165"/>
    </source>
</evidence>
<accession>A0ABR8NEV4</accession>
<sequence length="1029" mass="113188">MSEAIPEAEAFLRFRLEEMSSRNEHHRFEEIAARVAHKRISANILVATGPVSAGGDQQRDAETFHTRIPDELPHATGFAASASTSPIVVACTVQRTGLRQKVRDDLAGICAEDAAAVEHVAFFSVHPISEGHTHELQRFARETYGVTLDIFCGDDIATQLAQPDLIWVARHYLELPSSMVPPPEGDPAPEWYTELLDKLRRNNGPSMLTPATQGEVTEGLRFATWDADANADIPEWLAFMRSFLSHTDEDEADGELAFRACYEIAVARFRGTGVAEDIEDLVRRALEYACTSDQPNIVDDAVTLASYWGVMWTTGVGRAEAAEIAAAQQRLRQHVSSLLIGTNPDTHPVRAASLTGTLAFSYLLPNWELAASSYGTPEPAERAPHVGVTLDDFEVNVGLLDPRYFTGLEQAMEQLDALIDLLPRAKPYSVRQLARVFNLVAPLTVEHPSYAKVRDGLDEATAAVRGDAATAEACRDRGTAFLEADQPLHALAELHTAKVKWFNGDTMYGAILTMRFIAQVYAELGLMYAAKMYGCAAATLALLSDDTDVKSQLPKALLESAGFAQRAGTWVDAAALTEVALLARAQFMVDGFDYDTNPDLAHHETNAALELAGIRSFWPEIEPLIAAAHPTTRWYEGLVELIETDGSTFDLSEDEFQDRATAQLGGPVLSDVGPSRIIDFTALGVRWTFTFDNDQTSVLTAEAAVAAFQVLLADIAHLHPVLIPATVHTTIDVVPGAERADDNIEIGESDSEVHAQITLTDDCADADARCQALMVIGFQLIQSAHVRPPGELQDLMEPLFRGGITHKIAIGRPYEETTRLFPPEHYTRLAEATRPASSDSFRPTDRPALAASTKRGPGYDEAASLRTIRERYEVANDALRYTLPRILADAHGRAQIERLRADGWLDWQILVTFLNAALNWKMQVAGMTPDHHDNAALMRLGRAPETADSPEIPLSVFDADNLELHFFMQTVTVARRWNIRGRNEGKEEGALRDLLTRRYRYAVDDVPHRDLLDCVDADGALLPLLDINE</sequence>